<dbReference type="RefSeq" id="WP_256374965.1">
    <property type="nucleotide sequence ID" value="NZ_LTEB01000036.1"/>
</dbReference>
<comment type="caution">
    <text evidence="1">The sequence shown here is derived from an EMBL/GenBank/DDBJ whole genome shotgun (WGS) entry which is preliminary data.</text>
</comment>
<organism evidence="1 2">
    <name type="scientific">Corynebacterium simulans</name>
    <dbReference type="NCBI Taxonomy" id="146827"/>
    <lineage>
        <taxon>Bacteria</taxon>
        <taxon>Bacillati</taxon>
        <taxon>Actinomycetota</taxon>
        <taxon>Actinomycetes</taxon>
        <taxon>Mycobacteriales</taxon>
        <taxon>Corynebacteriaceae</taxon>
        <taxon>Corynebacterium</taxon>
    </lineage>
</organism>
<name>A0ABR5V7K5_9CORY</name>
<accession>A0ABR5V7K5</accession>
<dbReference type="Proteomes" id="UP000070339">
    <property type="component" value="Unassembled WGS sequence"/>
</dbReference>
<reference evidence="1 2" key="1">
    <citation type="journal article" date="2016" name="Int. J. Syst. Evol. Microbiol.">
        <title>Resolving the Complexity of Human Skin Metagenomes Using Single-Molecule Sequencing.</title>
        <authorList>
            <consortium name="NISC Comparative Sequencing Program"/>
            <person name="Tsai Y.C."/>
            <person name="Conlan S."/>
            <person name="Deming C."/>
            <person name="Segre J.A."/>
            <person name="Kong H.H."/>
            <person name="Korlach J."/>
            <person name="Oh J."/>
        </authorList>
    </citation>
    <scope>NUCLEOTIDE SEQUENCE [LARGE SCALE GENOMIC DNA]</scope>
    <source>
        <strain evidence="1 2">1B08</strain>
    </source>
</reference>
<protein>
    <submittedName>
        <fullName evidence="1">Uncharacterized protein</fullName>
    </submittedName>
</protein>
<proteinExistence type="predicted"/>
<sequence>MRIKFCTGAKIGEAWPDSTDYENFFEAQLYKAWETTLGPAPGVE</sequence>
<dbReference type="EMBL" id="LTEB01000036">
    <property type="protein sequence ID" value="KXU17392.1"/>
    <property type="molecule type" value="Genomic_DNA"/>
</dbReference>
<evidence type="ECO:0000313" key="2">
    <source>
        <dbReference type="Proteomes" id="UP000070339"/>
    </source>
</evidence>
<gene>
    <name evidence="1" type="ORF">WM41_1976</name>
</gene>
<evidence type="ECO:0000313" key="1">
    <source>
        <dbReference type="EMBL" id="KXU17392.1"/>
    </source>
</evidence>
<keyword evidence="2" id="KW-1185">Reference proteome</keyword>